<evidence type="ECO:0000256" key="1">
    <source>
        <dbReference type="ARBA" id="ARBA00004141"/>
    </source>
</evidence>
<feature type="compositionally biased region" description="Low complexity" evidence="6">
    <location>
        <begin position="343"/>
        <end position="364"/>
    </location>
</feature>
<dbReference type="Proteomes" id="UP000193920">
    <property type="component" value="Unassembled WGS sequence"/>
</dbReference>
<evidence type="ECO:0000256" key="5">
    <source>
        <dbReference type="ARBA" id="ARBA00023136"/>
    </source>
</evidence>
<feature type="transmembrane region" description="Helical" evidence="7">
    <location>
        <begin position="28"/>
        <end position="46"/>
    </location>
</feature>
<comment type="caution">
    <text evidence="10">The sequence shown here is derived from an EMBL/GenBank/DDBJ whole genome shotgun (WGS) entry which is preliminary data.</text>
</comment>
<feature type="domain" description="Endoplasmic reticulum vesicle transporter C-terminal" evidence="8">
    <location>
        <begin position="140"/>
        <end position="307"/>
    </location>
</feature>
<gene>
    <name evidence="10" type="ORF">LY90DRAFT_457773</name>
</gene>
<protein>
    <submittedName>
        <fullName evidence="10">DUF1692-domain-containing protein</fullName>
    </submittedName>
</protein>
<evidence type="ECO:0000256" key="7">
    <source>
        <dbReference type="SAM" id="Phobius"/>
    </source>
</evidence>
<evidence type="ECO:0000259" key="8">
    <source>
        <dbReference type="Pfam" id="PF07970"/>
    </source>
</evidence>
<dbReference type="STRING" id="1754190.A0A1Y2CG32"/>
<keyword evidence="5 7" id="KW-0472">Membrane</keyword>
<evidence type="ECO:0000256" key="6">
    <source>
        <dbReference type="SAM" id="MobiDB-lite"/>
    </source>
</evidence>
<comment type="subcellular location">
    <subcellularLocation>
        <location evidence="1">Membrane</location>
        <topology evidence="1">Multi-pass membrane protein</topology>
    </subcellularLocation>
</comment>
<proteinExistence type="inferred from homology"/>
<dbReference type="PANTHER" id="PTHR10984:SF25">
    <property type="entry name" value="ENDOPLASMIC RETICULUM-GOLGI INTERMEDIATE COMPARTMENT PROTEIN 3"/>
    <property type="match status" value="1"/>
</dbReference>
<keyword evidence="4 7" id="KW-1133">Transmembrane helix</keyword>
<feature type="transmembrane region" description="Helical" evidence="7">
    <location>
        <begin position="289"/>
        <end position="311"/>
    </location>
</feature>
<evidence type="ECO:0000313" key="11">
    <source>
        <dbReference type="Proteomes" id="UP000193920"/>
    </source>
</evidence>
<sequence length="364" mass="41830">MNESKLKRKITQLDVFPKIERDYVDQSAGGGIITMIVTFILSFLVFSECLEYLSDQYDYSVVIDYTKNNDIHMNIDLTVAMDCDTVRADMYDSTGTTTYAKAALAFTPIHFSMRNAIVYQHNSQIENDAFDMDDIMDNANKEDDSWSSYEDEKSCCRITGQIDVHKLAGNFHITALGHGYGGKHTEHNLLNFTHRFYTFSFGQYYPGLVNPLDNTAEITEKHFTYYQYFLSVVPTIYKQESSGRILYTNQYSVTDMSSDVTKSHNLPGIFIKFDFEPLLVKIVEMKKSFFHFLVRLCGIIGGIFVSFGRIYRILFAIYNLIFCKNKKSSENSEEHQPLMEQNQPVQPIQPVQPVQSVQSVQPIQ</sequence>
<dbReference type="InterPro" id="IPR045888">
    <property type="entry name" value="Erv"/>
</dbReference>
<evidence type="ECO:0000256" key="2">
    <source>
        <dbReference type="ARBA" id="ARBA00005648"/>
    </source>
</evidence>
<feature type="domain" description="Endoplasmic reticulum vesicle transporter N-terminal" evidence="9">
    <location>
        <begin position="11"/>
        <end position="97"/>
    </location>
</feature>
<dbReference type="Pfam" id="PF07970">
    <property type="entry name" value="COPIIcoated_ERV"/>
    <property type="match status" value="1"/>
</dbReference>
<dbReference type="InterPro" id="IPR012936">
    <property type="entry name" value="Erv_C"/>
</dbReference>
<dbReference type="GO" id="GO:0005783">
    <property type="term" value="C:endoplasmic reticulum"/>
    <property type="evidence" value="ECO:0007669"/>
    <property type="project" value="TreeGrafter"/>
</dbReference>
<evidence type="ECO:0000313" key="10">
    <source>
        <dbReference type="EMBL" id="ORY45784.1"/>
    </source>
</evidence>
<dbReference type="InterPro" id="IPR039542">
    <property type="entry name" value="Erv_N"/>
</dbReference>
<comment type="similarity">
    <text evidence="2">Belongs to the ERGIC family.</text>
</comment>
<keyword evidence="11" id="KW-1185">Reference proteome</keyword>
<reference evidence="10 11" key="1">
    <citation type="submission" date="2016-08" db="EMBL/GenBank/DDBJ databases">
        <title>A Parts List for Fungal Cellulosomes Revealed by Comparative Genomics.</title>
        <authorList>
            <consortium name="DOE Joint Genome Institute"/>
            <person name="Haitjema C.H."/>
            <person name="Gilmore S.P."/>
            <person name="Henske J.K."/>
            <person name="Solomon K.V."/>
            <person name="De Groot R."/>
            <person name="Kuo A."/>
            <person name="Mondo S.J."/>
            <person name="Salamov A.A."/>
            <person name="Labutti K."/>
            <person name="Zhao Z."/>
            <person name="Chiniquy J."/>
            <person name="Barry K."/>
            <person name="Brewer H.M."/>
            <person name="Purvine S.O."/>
            <person name="Wright A.T."/>
            <person name="Boxma B."/>
            <person name="Van Alen T."/>
            <person name="Hackstein J.H."/>
            <person name="Baker S.E."/>
            <person name="Grigoriev I.V."/>
            <person name="O'Malley M.A."/>
        </authorList>
    </citation>
    <scope>NUCLEOTIDE SEQUENCE [LARGE SCALE GENOMIC DNA]</scope>
    <source>
        <strain evidence="10 11">G1</strain>
    </source>
</reference>
<dbReference type="GO" id="GO:0006888">
    <property type="term" value="P:endoplasmic reticulum to Golgi vesicle-mediated transport"/>
    <property type="evidence" value="ECO:0007669"/>
    <property type="project" value="TreeGrafter"/>
</dbReference>
<dbReference type="AlphaFoldDB" id="A0A1Y2CG32"/>
<dbReference type="GO" id="GO:0030134">
    <property type="term" value="C:COPII-coated ER to Golgi transport vesicle"/>
    <property type="evidence" value="ECO:0007669"/>
    <property type="project" value="TreeGrafter"/>
</dbReference>
<dbReference type="PANTHER" id="PTHR10984">
    <property type="entry name" value="ENDOPLASMIC RETICULUM-GOLGI INTERMEDIATE COMPARTMENT PROTEIN"/>
    <property type="match status" value="1"/>
</dbReference>
<feature type="region of interest" description="Disordered" evidence="6">
    <location>
        <begin position="332"/>
        <end position="364"/>
    </location>
</feature>
<keyword evidence="3 7" id="KW-0812">Transmembrane</keyword>
<dbReference type="GO" id="GO:0006890">
    <property type="term" value="P:retrograde vesicle-mediated transport, Golgi to endoplasmic reticulum"/>
    <property type="evidence" value="ECO:0007669"/>
    <property type="project" value="TreeGrafter"/>
</dbReference>
<accession>A0A1Y2CG32</accession>
<dbReference type="EMBL" id="MCOG01000110">
    <property type="protein sequence ID" value="ORY45784.1"/>
    <property type="molecule type" value="Genomic_DNA"/>
</dbReference>
<organism evidence="10 11">
    <name type="scientific">Neocallimastix californiae</name>
    <dbReference type="NCBI Taxonomy" id="1754190"/>
    <lineage>
        <taxon>Eukaryota</taxon>
        <taxon>Fungi</taxon>
        <taxon>Fungi incertae sedis</taxon>
        <taxon>Chytridiomycota</taxon>
        <taxon>Chytridiomycota incertae sedis</taxon>
        <taxon>Neocallimastigomycetes</taxon>
        <taxon>Neocallimastigales</taxon>
        <taxon>Neocallimastigaceae</taxon>
        <taxon>Neocallimastix</taxon>
    </lineage>
</organism>
<dbReference type="OrthoDB" id="5541786at2759"/>
<dbReference type="Pfam" id="PF13850">
    <property type="entry name" value="ERGIC_N"/>
    <property type="match status" value="1"/>
</dbReference>
<dbReference type="GO" id="GO:0016020">
    <property type="term" value="C:membrane"/>
    <property type="evidence" value="ECO:0007669"/>
    <property type="project" value="UniProtKB-SubCell"/>
</dbReference>
<name>A0A1Y2CG32_9FUNG</name>
<evidence type="ECO:0000256" key="4">
    <source>
        <dbReference type="ARBA" id="ARBA00022989"/>
    </source>
</evidence>
<evidence type="ECO:0000259" key="9">
    <source>
        <dbReference type="Pfam" id="PF13850"/>
    </source>
</evidence>
<evidence type="ECO:0000256" key="3">
    <source>
        <dbReference type="ARBA" id="ARBA00022692"/>
    </source>
</evidence>